<evidence type="ECO:0000313" key="2">
    <source>
        <dbReference type="Proteomes" id="UP000814128"/>
    </source>
</evidence>
<name>A0ACB8Q8Q9_9AGAM</name>
<protein>
    <submittedName>
        <fullName evidence="1">Uncharacterized protein</fullName>
    </submittedName>
</protein>
<evidence type="ECO:0000313" key="1">
    <source>
        <dbReference type="EMBL" id="KAI0028082.1"/>
    </source>
</evidence>
<reference evidence="1" key="1">
    <citation type="submission" date="2021-02" db="EMBL/GenBank/DDBJ databases">
        <authorList>
            <consortium name="DOE Joint Genome Institute"/>
            <person name="Ahrendt S."/>
            <person name="Looney B.P."/>
            <person name="Miyauchi S."/>
            <person name="Morin E."/>
            <person name="Drula E."/>
            <person name="Courty P.E."/>
            <person name="Chicoki N."/>
            <person name="Fauchery L."/>
            <person name="Kohler A."/>
            <person name="Kuo A."/>
            <person name="Labutti K."/>
            <person name="Pangilinan J."/>
            <person name="Lipzen A."/>
            <person name="Riley R."/>
            <person name="Andreopoulos W."/>
            <person name="He G."/>
            <person name="Johnson J."/>
            <person name="Barry K.W."/>
            <person name="Grigoriev I.V."/>
            <person name="Nagy L."/>
            <person name="Hibbett D."/>
            <person name="Henrissat B."/>
            <person name="Matheny P.B."/>
            <person name="Labbe J."/>
            <person name="Martin F."/>
        </authorList>
    </citation>
    <scope>NUCLEOTIDE SEQUENCE</scope>
    <source>
        <strain evidence="1">EC-137</strain>
    </source>
</reference>
<dbReference type="EMBL" id="MU273795">
    <property type="protein sequence ID" value="KAI0028082.1"/>
    <property type="molecule type" value="Genomic_DNA"/>
</dbReference>
<dbReference type="Proteomes" id="UP000814128">
    <property type="component" value="Unassembled WGS sequence"/>
</dbReference>
<proteinExistence type="predicted"/>
<gene>
    <name evidence="1" type="ORF">K488DRAFT_74050</name>
</gene>
<comment type="caution">
    <text evidence="1">The sequence shown here is derived from an EMBL/GenBank/DDBJ whole genome shotgun (WGS) entry which is preliminary data.</text>
</comment>
<sequence length="598" mass="65916">MFVIFISFAARIFALGHALLHLLPPLSSPGTYIQPPVGRLLPAANFFALPPQVDDTFARPVEAPIFDPISNLTLNAVVTNATATSTLSNSDVSTWAPVGRRIPNQLDIARWVRTTVLEAANDVKDIRIALLSARSLQLEAILAQKTWDLDAECEAHEASLYVYRKSCSTHKTRELKFKTTLAHEKETHTLSINELDSRLRSEHAAHHTTRAIYESKLIALQRDIRRERAANDEHLTKVTEAQEATVQILHQRIAELESLTEDHAAENTVLTELLREKTEVKAMLSSELISTRKMIDDQNNAIAGLTACCIEVAQLRAENDTLKGEGNTLKACIRNRDAALNAACSTLTEVQASVEREKALRVHLADENTCYAHNVKRLAADAEEWRDRAGALAEEKARLETAVKNYVISNEEAIAALEGRLFIFEGKLSSAHRVITEYVPGHSRDLLASPPWASDDTSAPYSPASDTVTLCENKLTTTEKFVRYRPYSSAPKDLQPDLARFDINDDTKPLAEVEQTIRSFSRPPYSTFQGASTTACSSSLPPLDASSIDNVVSSHGRVVLDNHDSLHAIASSPNATKAVALDEQREVGVLLGWLNLSL</sequence>
<accession>A0ACB8Q8Q9</accession>
<reference evidence="1" key="2">
    <citation type="journal article" date="2022" name="New Phytol.">
        <title>Evolutionary transition to the ectomycorrhizal habit in the genomes of a hyperdiverse lineage of mushroom-forming fungi.</title>
        <authorList>
            <person name="Looney B."/>
            <person name="Miyauchi S."/>
            <person name="Morin E."/>
            <person name="Drula E."/>
            <person name="Courty P.E."/>
            <person name="Kohler A."/>
            <person name="Kuo A."/>
            <person name="LaButti K."/>
            <person name="Pangilinan J."/>
            <person name="Lipzen A."/>
            <person name="Riley R."/>
            <person name="Andreopoulos W."/>
            <person name="He G."/>
            <person name="Johnson J."/>
            <person name="Nolan M."/>
            <person name="Tritt A."/>
            <person name="Barry K.W."/>
            <person name="Grigoriev I.V."/>
            <person name="Nagy L.G."/>
            <person name="Hibbett D."/>
            <person name="Henrissat B."/>
            <person name="Matheny P.B."/>
            <person name="Labbe J."/>
            <person name="Martin F.M."/>
        </authorList>
    </citation>
    <scope>NUCLEOTIDE SEQUENCE</scope>
    <source>
        <strain evidence="1">EC-137</strain>
    </source>
</reference>
<keyword evidence="2" id="KW-1185">Reference proteome</keyword>
<organism evidence="1 2">
    <name type="scientific">Vararia minispora EC-137</name>
    <dbReference type="NCBI Taxonomy" id="1314806"/>
    <lineage>
        <taxon>Eukaryota</taxon>
        <taxon>Fungi</taxon>
        <taxon>Dikarya</taxon>
        <taxon>Basidiomycota</taxon>
        <taxon>Agaricomycotina</taxon>
        <taxon>Agaricomycetes</taxon>
        <taxon>Russulales</taxon>
        <taxon>Lachnocladiaceae</taxon>
        <taxon>Vararia</taxon>
    </lineage>
</organism>